<evidence type="ECO:0000256" key="3">
    <source>
        <dbReference type="ARBA" id="ARBA00023157"/>
    </source>
</evidence>
<dbReference type="PROSITE" id="PS01180">
    <property type="entry name" value="CUB"/>
    <property type="match status" value="2"/>
</dbReference>
<sequence>MCKQKKTFRSATDYGNVQDLTLFGHPASFLYSQTTSVITSDNFPANYPPSSNTVYRFDVPESDRVLVTFTNFSIQFSFNCVLDALEVFYRYEESYKFLTKYCGTWDPFSVVISSSKGAFRMISDSSYESKGFRAEFSAIKEDYDKTVNNTEGKVSSPRYHGEYPNNADHYITILNRKGSRIVLQFLLFDVHSSDFLEIQNGIDPFSPTLVKLSGTKLPNTVYGYGKGIRLHFQSDLIFTQAGYLAKYKVEKIKECLESDAGADYSGTQSTAVSGATCMSWHDAGNSTELQRLPENFCRNPDGRPSPWCFTSQGVIEFCSIEKCGETTDNSTHKPLTPSTGIKVKSGDTGQTYGVTEANKVTEGTALKTNTTKVIEPAGKPDDTLYVNTGNGGQQGSHRDVLIPVTIGGVSFFVAVMVLIAVAAKRRQTRNNQDVSYERRPSGVHPVDEGASTSGEARYGRSKYHPSNILVPSEEITYTAIDAAVDQSEPCTGGISSFDTMDTTLRRFCDGKRLAIHFDEDGYGIVDEELKEDFNDNRFIRKKPCDGDYDHLRSFKVKWEKADEEVEALYDNCQAKVIRESKLSDVFDDTYDHTTTSMLKNSLRESKDQSGSGSNVYHDCLSQVLEDS</sequence>
<evidence type="ECO:0000259" key="7">
    <source>
        <dbReference type="PROSITE" id="PS01180"/>
    </source>
</evidence>
<evidence type="ECO:0000256" key="6">
    <source>
        <dbReference type="SAM" id="Phobius"/>
    </source>
</evidence>
<dbReference type="Pfam" id="PF00431">
    <property type="entry name" value="CUB"/>
    <property type="match status" value="2"/>
</dbReference>
<dbReference type="Gene3D" id="2.60.120.290">
    <property type="entry name" value="Spermadhesin, CUB domain"/>
    <property type="match status" value="2"/>
</dbReference>
<dbReference type="SUPFAM" id="SSF49854">
    <property type="entry name" value="Spermadhesin, CUB domain"/>
    <property type="match status" value="2"/>
</dbReference>
<dbReference type="SMART" id="SM00042">
    <property type="entry name" value="CUB"/>
    <property type="match status" value="2"/>
</dbReference>
<reference evidence="9" key="1">
    <citation type="submission" date="2022-08" db="UniProtKB">
        <authorList>
            <consortium name="EnsemblMetazoa"/>
        </authorList>
    </citation>
    <scope>IDENTIFICATION</scope>
    <source>
        <strain evidence="9">05x7-T-G4-1.051#20</strain>
    </source>
</reference>
<dbReference type="Gene3D" id="2.40.20.10">
    <property type="entry name" value="Plasminogen Kringle 4"/>
    <property type="match status" value="1"/>
</dbReference>
<evidence type="ECO:0000259" key="8">
    <source>
        <dbReference type="PROSITE" id="PS50070"/>
    </source>
</evidence>
<feature type="domain" description="CUB" evidence="7">
    <location>
        <begin position="143"/>
        <end position="250"/>
    </location>
</feature>
<keyword evidence="2" id="KW-0677">Repeat</keyword>
<dbReference type="CDD" id="cd00041">
    <property type="entry name" value="CUB"/>
    <property type="match status" value="2"/>
</dbReference>
<name>A0A8W8MZ67_MAGGI</name>
<dbReference type="PROSITE" id="PS50070">
    <property type="entry name" value="KRINGLE_2"/>
    <property type="match status" value="1"/>
</dbReference>
<dbReference type="EnsemblMetazoa" id="G4599.1">
    <property type="protein sequence ID" value="G4599.1:cds"/>
    <property type="gene ID" value="G4599"/>
</dbReference>
<keyword evidence="10" id="KW-1185">Reference proteome</keyword>
<feature type="transmembrane region" description="Helical" evidence="6">
    <location>
        <begin position="400"/>
        <end position="423"/>
    </location>
</feature>
<dbReference type="InterPro" id="IPR013806">
    <property type="entry name" value="Kringle-like"/>
</dbReference>
<keyword evidence="6" id="KW-1133">Transmembrane helix</keyword>
<evidence type="ECO:0000256" key="2">
    <source>
        <dbReference type="ARBA" id="ARBA00022737"/>
    </source>
</evidence>
<protein>
    <submittedName>
        <fullName evidence="9">Uncharacterized protein</fullName>
    </submittedName>
</protein>
<dbReference type="InterPro" id="IPR018056">
    <property type="entry name" value="Kringle_CS"/>
</dbReference>
<evidence type="ECO:0000256" key="4">
    <source>
        <dbReference type="PROSITE-ProRule" id="PRU00121"/>
    </source>
</evidence>
<dbReference type="Proteomes" id="UP000005408">
    <property type="component" value="Unassembled WGS sequence"/>
</dbReference>
<comment type="caution">
    <text evidence="4">Lacks conserved residue(s) required for the propagation of feature annotation.</text>
</comment>
<keyword evidence="1 4" id="KW-0420">Kringle</keyword>
<keyword evidence="6" id="KW-0812">Transmembrane</keyword>
<dbReference type="OrthoDB" id="6055967at2759"/>
<proteinExistence type="predicted"/>
<evidence type="ECO:0000256" key="1">
    <source>
        <dbReference type="ARBA" id="ARBA00022572"/>
    </source>
</evidence>
<dbReference type="AlphaFoldDB" id="A0A8W8MZ67"/>
<dbReference type="InterPro" id="IPR035914">
    <property type="entry name" value="Sperma_CUB_dom_sf"/>
</dbReference>
<dbReference type="InterPro" id="IPR038178">
    <property type="entry name" value="Kringle_sf"/>
</dbReference>
<feature type="domain" description="CUB" evidence="7">
    <location>
        <begin position="27"/>
        <end position="139"/>
    </location>
</feature>
<accession>A0A8W8MZ67</accession>
<evidence type="ECO:0000313" key="10">
    <source>
        <dbReference type="Proteomes" id="UP000005408"/>
    </source>
</evidence>
<dbReference type="SMART" id="SM00130">
    <property type="entry name" value="KR"/>
    <property type="match status" value="1"/>
</dbReference>
<keyword evidence="3" id="KW-1015">Disulfide bond</keyword>
<keyword evidence="6" id="KW-0472">Membrane</keyword>
<evidence type="ECO:0000313" key="9">
    <source>
        <dbReference type="EnsemblMetazoa" id="G4599.1:cds"/>
    </source>
</evidence>
<feature type="domain" description="Kringle" evidence="8">
    <location>
        <begin position="261"/>
        <end position="323"/>
    </location>
</feature>
<dbReference type="Pfam" id="PF00051">
    <property type="entry name" value="Kringle"/>
    <property type="match status" value="1"/>
</dbReference>
<dbReference type="OMA" id="RVEYSGI"/>
<evidence type="ECO:0000256" key="5">
    <source>
        <dbReference type="SAM" id="MobiDB-lite"/>
    </source>
</evidence>
<dbReference type="PROSITE" id="PS00021">
    <property type="entry name" value="KRINGLE_1"/>
    <property type="match status" value="1"/>
</dbReference>
<dbReference type="SUPFAM" id="SSF57440">
    <property type="entry name" value="Kringle-like"/>
    <property type="match status" value="1"/>
</dbReference>
<organism evidence="9 10">
    <name type="scientific">Magallana gigas</name>
    <name type="common">Pacific oyster</name>
    <name type="synonym">Crassostrea gigas</name>
    <dbReference type="NCBI Taxonomy" id="29159"/>
    <lineage>
        <taxon>Eukaryota</taxon>
        <taxon>Metazoa</taxon>
        <taxon>Spiralia</taxon>
        <taxon>Lophotrochozoa</taxon>
        <taxon>Mollusca</taxon>
        <taxon>Bivalvia</taxon>
        <taxon>Autobranchia</taxon>
        <taxon>Pteriomorphia</taxon>
        <taxon>Ostreida</taxon>
        <taxon>Ostreoidea</taxon>
        <taxon>Ostreidae</taxon>
        <taxon>Magallana</taxon>
    </lineage>
</organism>
<feature type="region of interest" description="Disordered" evidence="5">
    <location>
        <begin position="428"/>
        <end position="461"/>
    </location>
</feature>
<dbReference type="PANTHER" id="PTHR24251">
    <property type="entry name" value="OVOCHYMASE-RELATED"/>
    <property type="match status" value="1"/>
</dbReference>
<dbReference type="InterPro" id="IPR000001">
    <property type="entry name" value="Kringle"/>
</dbReference>
<dbReference type="InterPro" id="IPR000859">
    <property type="entry name" value="CUB_dom"/>
</dbReference>
<dbReference type="PRINTS" id="PR00018">
    <property type="entry name" value="KRINGLE"/>
</dbReference>